<proteinExistence type="predicted"/>
<reference evidence="2" key="1">
    <citation type="submission" date="2019-03" db="EMBL/GenBank/DDBJ databases">
        <title>Single cell metagenomics reveals metabolic interactions within the superorganism composed of flagellate Streblomastix strix and complex community of Bacteroidetes bacteria on its surface.</title>
        <authorList>
            <person name="Treitli S.C."/>
            <person name="Kolisko M."/>
            <person name="Husnik F."/>
            <person name="Keeling P."/>
            <person name="Hampl V."/>
        </authorList>
    </citation>
    <scope>NUCLEOTIDE SEQUENCE</scope>
    <source>
        <strain evidence="2">STM</strain>
    </source>
</reference>
<name>A0A5J4RMX4_9ZZZZ</name>
<feature type="coiled-coil region" evidence="1">
    <location>
        <begin position="46"/>
        <end position="73"/>
    </location>
</feature>
<evidence type="ECO:0000313" key="2">
    <source>
        <dbReference type="EMBL" id="KAA6335038.1"/>
    </source>
</evidence>
<accession>A0A5J4RMX4</accession>
<gene>
    <name evidence="2" type="ORF">EZS27_016701</name>
</gene>
<dbReference type="AlphaFoldDB" id="A0A5J4RMX4"/>
<organism evidence="2">
    <name type="scientific">termite gut metagenome</name>
    <dbReference type="NCBI Taxonomy" id="433724"/>
    <lineage>
        <taxon>unclassified sequences</taxon>
        <taxon>metagenomes</taxon>
        <taxon>organismal metagenomes</taxon>
    </lineage>
</organism>
<keyword evidence="1" id="KW-0175">Coiled coil</keyword>
<dbReference type="EMBL" id="SNRY01000935">
    <property type="protein sequence ID" value="KAA6335038.1"/>
    <property type="molecule type" value="Genomic_DNA"/>
</dbReference>
<protein>
    <recommendedName>
        <fullName evidence="3">HTH cro/C1-type domain-containing protein</fullName>
    </recommendedName>
</protein>
<sequence length="74" mass="8375">MNLQEIKKQFPRGAIREIAKRSKTSTGLISRVFNGEIKSPKEPEILQATAEYLAEYKAKKQKAKEALNDALQDI</sequence>
<evidence type="ECO:0000256" key="1">
    <source>
        <dbReference type="SAM" id="Coils"/>
    </source>
</evidence>
<comment type="caution">
    <text evidence="2">The sequence shown here is derived from an EMBL/GenBank/DDBJ whole genome shotgun (WGS) entry which is preliminary data.</text>
</comment>
<evidence type="ECO:0008006" key="3">
    <source>
        <dbReference type="Google" id="ProtNLM"/>
    </source>
</evidence>